<feature type="region of interest" description="Disordered" evidence="1">
    <location>
        <begin position="791"/>
        <end position="816"/>
    </location>
</feature>
<evidence type="ECO:0000313" key="3">
    <source>
        <dbReference type="EMBL" id="KAH9838219.1"/>
    </source>
</evidence>
<dbReference type="InterPro" id="IPR040521">
    <property type="entry name" value="KDZ"/>
</dbReference>
<reference evidence="3 4" key="1">
    <citation type="journal article" date="2021" name="Environ. Microbiol.">
        <title>Gene family expansions and transcriptome signatures uncover fungal adaptations to wood decay.</title>
        <authorList>
            <person name="Hage H."/>
            <person name="Miyauchi S."/>
            <person name="Viragh M."/>
            <person name="Drula E."/>
            <person name="Min B."/>
            <person name="Chaduli D."/>
            <person name="Navarro D."/>
            <person name="Favel A."/>
            <person name="Norest M."/>
            <person name="Lesage-Meessen L."/>
            <person name="Balint B."/>
            <person name="Merenyi Z."/>
            <person name="de Eugenio L."/>
            <person name="Morin E."/>
            <person name="Martinez A.T."/>
            <person name="Baldrian P."/>
            <person name="Stursova M."/>
            <person name="Martinez M.J."/>
            <person name="Novotny C."/>
            <person name="Magnuson J.K."/>
            <person name="Spatafora J.W."/>
            <person name="Maurice S."/>
            <person name="Pangilinan J."/>
            <person name="Andreopoulos W."/>
            <person name="LaButti K."/>
            <person name="Hundley H."/>
            <person name="Na H."/>
            <person name="Kuo A."/>
            <person name="Barry K."/>
            <person name="Lipzen A."/>
            <person name="Henrissat B."/>
            <person name="Riley R."/>
            <person name="Ahrendt S."/>
            <person name="Nagy L.G."/>
            <person name="Grigoriev I.V."/>
            <person name="Martin F."/>
            <person name="Rosso M.N."/>
        </authorList>
    </citation>
    <scope>NUCLEOTIDE SEQUENCE [LARGE SCALE GENOMIC DNA]</scope>
    <source>
        <strain evidence="3 4">CIRM-BRFM 1785</strain>
    </source>
</reference>
<evidence type="ECO:0000259" key="2">
    <source>
        <dbReference type="Pfam" id="PF18803"/>
    </source>
</evidence>
<dbReference type="RefSeq" id="XP_047780134.1">
    <property type="nucleotide sequence ID" value="XM_047927268.1"/>
</dbReference>
<dbReference type="PANTHER" id="PTHR33096">
    <property type="entry name" value="CXC2 DOMAIN-CONTAINING PROTEIN"/>
    <property type="match status" value="1"/>
</dbReference>
<evidence type="ECO:0000256" key="1">
    <source>
        <dbReference type="SAM" id="MobiDB-lite"/>
    </source>
</evidence>
<dbReference type="Pfam" id="PF18758">
    <property type="entry name" value="KDZ"/>
    <property type="match status" value="1"/>
</dbReference>
<feature type="region of interest" description="Disordered" evidence="1">
    <location>
        <begin position="25"/>
        <end position="67"/>
    </location>
</feature>
<proteinExistence type="predicted"/>
<protein>
    <recommendedName>
        <fullName evidence="2">CxC2-like cysteine cluster KDZ transposase-associated domain-containing protein</fullName>
    </recommendedName>
</protein>
<organism evidence="3 4">
    <name type="scientific">Rhodofomes roseus</name>
    <dbReference type="NCBI Taxonomy" id="34475"/>
    <lineage>
        <taxon>Eukaryota</taxon>
        <taxon>Fungi</taxon>
        <taxon>Dikarya</taxon>
        <taxon>Basidiomycota</taxon>
        <taxon>Agaricomycotina</taxon>
        <taxon>Agaricomycetes</taxon>
        <taxon>Polyporales</taxon>
        <taxon>Rhodofomes</taxon>
    </lineage>
</organism>
<feature type="domain" description="CxC2-like cysteine cluster KDZ transposase-associated" evidence="2">
    <location>
        <begin position="244"/>
        <end position="327"/>
    </location>
</feature>
<dbReference type="EMBL" id="JADCUA010000007">
    <property type="protein sequence ID" value="KAH9838219.1"/>
    <property type="molecule type" value="Genomic_DNA"/>
</dbReference>
<name>A0ABQ8KJB0_9APHY</name>
<dbReference type="GeneID" id="72008000"/>
<dbReference type="Pfam" id="PF18803">
    <property type="entry name" value="CxC2"/>
    <property type="match status" value="1"/>
</dbReference>
<dbReference type="InterPro" id="IPR041457">
    <property type="entry name" value="CxC2_KDZ-assoc"/>
</dbReference>
<evidence type="ECO:0000313" key="4">
    <source>
        <dbReference type="Proteomes" id="UP000814176"/>
    </source>
</evidence>
<feature type="compositionally biased region" description="Polar residues" evidence="1">
    <location>
        <begin position="51"/>
        <end position="60"/>
    </location>
</feature>
<dbReference type="Proteomes" id="UP000814176">
    <property type="component" value="Unassembled WGS sequence"/>
</dbReference>
<dbReference type="PANTHER" id="PTHR33096:SF1">
    <property type="entry name" value="CXC1-LIKE CYSTEINE CLUSTER ASSOCIATED WITH KDZ TRANSPOSASES DOMAIN-CONTAINING PROTEIN"/>
    <property type="match status" value="1"/>
</dbReference>
<comment type="caution">
    <text evidence="3">The sequence shown here is derived from an EMBL/GenBank/DDBJ whole genome shotgun (WGS) entry which is preliminary data.</text>
</comment>
<feature type="compositionally biased region" description="Acidic residues" evidence="1">
    <location>
        <begin position="791"/>
        <end position="800"/>
    </location>
</feature>
<gene>
    <name evidence="3" type="ORF">C8Q71DRAFT_856183</name>
</gene>
<keyword evidence="4" id="KW-1185">Reference proteome</keyword>
<accession>A0ABQ8KJB0</accession>
<sequence length="1075" mass="122210">MARIKLHTSSPKVAEVIIKRSVTTRGTRGRLVSVHRERSDTPPSTPRRAPQPSSKTTHPPNRSEDAPPVIDLLSVDALESLQIPAPKTQPEMLREWLPYQTEYLRSIYASSVPPTTTADGSYQCMECHGSGGRWKCTGCLGSPVYCTSCCLDRHSRDPFHRIEVWDTKGCWTSSWLRDVGVCVELGHHGGRCPVPSGRPPADIHDILDDDDDDEEVDDTEDTWEDEERNGGAGDDPLRAADSPPKPPHAMMTIVDTSGVHFLPVRWCGCPSRQGWKAQLLAAGLFPASQRAPKSCFTFRVLDDYLMTNVECNTNAMNYYRRLRRLTNPAFPHLVPDRYLEFMRVTREWALLQAKKTFGFGPEGRGTPGDGDLGYFCVACPQPGINIDGQWQEDPKTYLYARSYVMDGNFSAEQMKMRRPANDVPMMPGKMFLVNDGPYQEHLKVAKDIKMRSTCNDHKAVSQANADRHKLAVTGIGATACSRHGCFVPHSVVNFQKGERQMNMDYSLSNAMKYRAHEKQPVVVLYDIMCQYGVHIRKRFTDSPHISMPHDLTLWKGIGLFHVHGHQDTCEVRYSPTFMAGAGNVDGEILETMWASLNRISGTTRSMSSSNRQETLDRHMNDWNYKKMITMVALLRRRIQANRPLLLKMREALDAQESGISTDVLVQWRRVLRGAQEQRLQDVRAMDIFMIPEQTAPSKASLQLRLTTAEGNDGTPIGTADWLADGLKIEEAQIFLRQDTMRHGTNATSATRIKLAKRRKALEKSIARFNSRANRIARAFNWDVIRHETPEDEWEDVDADDGSSRATPIGDRPNPLAGRRLRGPFAPDASEHVVLNLPSNASPEMMTNDRSLRRLARRERTLRRGQANDALHRLRVLLSEKSFHFRHRIRPSRGSQQRKTRAYAGLEKITREIQRYGAVYRSARSALVRLNMSREARRIYKRLRPADLKVSTAIAEPNARGQRHATLPWIWTVNVQQDMDDDEHMLFVHRVHWFRARSRLDRAMEESAILKRELQSTKLYFDYEQDRWLAMATTGPGEAWPGYAEHCRQTANTYASLAADAQSSYTELYVEQNPLE</sequence>
<feature type="compositionally biased region" description="Acidic residues" evidence="1">
    <location>
        <begin position="207"/>
        <end position="227"/>
    </location>
</feature>
<feature type="region of interest" description="Disordered" evidence="1">
    <location>
        <begin position="193"/>
        <end position="246"/>
    </location>
</feature>